<dbReference type="InterPro" id="IPR050483">
    <property type="entry name" value="CoA-transferase_III_domain"/>
</dbReference>
<keyword evidence="1" id="KW-0808">Transferase</keyword>
<sequence>MQHAPYGAYTCADGKEVLLSVQTEREWATLCARFLDAPGLVDDPRFATGSACVSHREELNAIVAERFAETDSAEAMRLLDEAAIANAGVNDIRGLSRPPGARRTWPLAGRADSWWPGGAGPASPDRPGGRDTPYGRRARRGRAHRASSHRIGVRPRRDPGPTSRPRPLSRPDFQERQIMSTLDTLSEDERFTVRTVHDFVERRSNPPSGSWNTPTPTPKP</sequence>
<feature type="compositionally biased region" description="Basic residues" evidence="2">
    <location>
        <begin position="136"/>
        <end position="154"/>
    </location>
</feature>
<evidence type="ECO:0000256" key="1">
    <source>
        <dbReference type="ARBA" id="ARBA00022679"/>
    </source>
</evidence>
<dbReference type="AlphaFoldDB" id="A0A919E467"/>
<reference evidence="3" key="2">
    <citation type="submission" date="2020-09" db="EMBL/GenBank/DDBJ databases">
        <authorList>
            <person name="Sun Q."/>
            <person name="Ohkuma M."/>
        </authorList>
    </citation>
    <scope>NUCLEOTIDE SEQUENCE</scope>
    <source>
        <strain evidence="3">JCM 3302</strain>
    </source>
</reference>
<feature type="compositionally biased region" description="Polar residues" evidence="2">
    <location>
        <begin position="205"/>
        <end position="214"/>
    </location>
</feature>
<comment type="caution">
    <text evidence="3">The sequence shown here is derived from an EMBL/GenBank/DDBJ whole genome shotgun (WGS) entry which is preliminary data.</text>
</comment>
<evidence type="ECO:0000313" key="3">
    <source>
        <dbReference type="EMBL" id="GHF12147.1"/>
    </source>
</evidence>
<gene>
    <name evidence="3" type="ORF">GCM10014715_79780</name>
</gene>
<dbReference type="InterPro" id="IPR044855">
    <property type="entry name" value="CoA-Trfase_III_dom3_sf"/>
</dbReference>
<dbReference type="Pfam" id="PF02515">
    <property type="entry name" value="CoA_transf_3"/>
    <property type="match status" value="1"/>
</dbReference>
<dbReference type="InterPro" id="IPR023606">
    <property type="entry name" value="CoA-Trfase_III_dom_1_sf"/>
</dbReference>
<evidence type="ECO:0000313" key="4">
    <source>
        <dbReference type="Proteomes" id="UP000641386"/>
    </source>
</evidence>
<keyword evidence="4" id="KW-1185">Reference proteome</keyword>
<dbReference type="SUPFAM" id="SSF89796">
    <property type="entry name" value="CoA-transferase family III (CaiB/BaiF)"/>
    <property type="match status" value="1"/>
</dbReference>
<dbReference type="Proteomes" id="UP000641386">
    <property type="component" value="Unassembled WGS sequence"/>
</dbReference>
<feature type="region of interest" description="Disordered" evidence="2">
    <location>
        <begin position="91"/>
        <end position="176"/>
    </location>
</feature>
<proteinExistence type="predicted"/>
<dbReference type="EMBL" id="BNBC01000062">
    <property type="protein sequence ID" value="GHF12147.1"/>
    <property type="molecule type" value="Genomic_DNA"/>
</dbReference>
<organism evidence="3 4">
    <name type="scientific">Streptomyces spiralis</name>
    <dbReference type="NCBI Taxonomy" id="66376"/>
    <lineage>
        <taxon>Bacteria</taxon>
        <taxon>Bacillati</taxon>
        <taxon>Actinomycetota</taxon>
        <taxon>Actinomycetes</taxon>
        <taxon>Kitasatosporales</taxon>
        <taxon>Streptomycetaceae</taxon>
        <taxon>Streptomyces</taxon>
    </lineage>
</organism>
<dbReference type="InterPro" id="IPR003673">
    <property type="entry name" value="CoA-Trfase_fam_III"/>
</dbReference>
<dbReference type="PANTHER" id="PTHR48207">
    <property type="entry name" value="SUCCINATE--HYDROXYMETHYLGLUTARATE COA-TRANSFERASE"/>
    <property type="match status" value="1"/>
</dbReference>
<dbReference type="Gene3D" id="3.30.1540.10">
    <property type="entry name" value="formyl-coa transferase, domain 3"/>
    <property type="match status" value="1"/>
</dbReference>
<evidence type="ECO:0000256" key="2">
    <source>
        <dbReference type="SAM" id="MobiDB-lite"/>
    </source>
</evidence>
<feature type="region of interest" description="Disordered" evidence="2">
    <location>
        <begin position="197"/>
        <end position="220"/>
    </location>
</feature>
<reference evidence="3" key="1">
    <citation type="journal article" date="2014" name="Int. J. Syst. Evol. Microbiol.">
        <title>Complete genome sequence of Corynebacterium casei LMG S-19264T (=DSM 44701T), isolated from a smear-ripened cheese.</title>
        <authorList>
            <consortium name="US DOE Joint Genome Institute (JGI-PGF)"/>
            <person name="Walter F."/>
            <person name="Albersmeier A."/>
            <person name="Kalinowski J."/>
            <person name="Ruckert C."/>
        </authorList>
    </citation>
    <scope>NUCLEOTIDE SEQUENCE</scope>
    <source>
        <strain evidence="3">JCM 3302</strain>
    </source>
</reference>
<name>A0A919E467_9ACTN</name>
<accession>A0A919E467</accession>
<protein>
    <submittedName>
        <fullName evidence="3">Uncharacterized protein</fullName>
    </submittedName>
</protein>
<dbReference type="PANTHER" id="PTHR48207:SF3">
    <property type="entry name" value="SUCCINATE--HYDROXYMETHYLGLUTARATE COA-TRANSFERASE"/>
    <property type="match status" value="1"/>
</dbReference>
<dbReference type="GO" id="GO:0008410">
    <property type="term" value="F:CoA-transferase activity"/>
    <property type="evidence" value="ECO:0007669"/>
    <property type="project" value="TreeGrafter"/>
</dbReference>